<keyword evidence="1" id="KW-0472">Membrane</keyword>
<dbReference type="Proteomes" id="UP000887013">
    <property type="component" value="Unassembled WGS sequence"/>
</dbReference>
<gene>
    <name evidence="2" type="ORF">NPIL_596831</name>
</gene>
<proteinExistence type="predicted"/>
<dbReference type="EMBL" id="BMAW01024589">
    <property type="protein sequence ID" value="GFT88467.1"/>
    <property type="molecule type" value="Genomic_DNA"/>
</dbReference>
<name>A0A8X6U7D0_NEPPI</name>
<keyword evidence="3" id="KW-1185">Reference proteome</keyword>
<keyword evidence="1" id="KW-0812">Transmembrane</keyword>
<feature type="transmembrane region" description="Helical" evidence="1">
    <location>
        <begin position="63"/>
        <end position="80"/>
    </location>
</feature>
<protein>
    <submittedName>
        <fullName evidence="2">Uncharacterized protein</fullName>
    </submittedName>
</protein>
<dbReference type="AlphaFoldDB" id="A0A8X6U7D0"/>
<evidence type="ECO:0000313" key="2">
    <source>
        <dbReference type="EMBL" id="GFT88467.1"/>
    </source>
</evidence>
<evidence type="ECO:0000313" key="3">
    <source>
        <dbReference type="Proteomes" id="UP000887013"/>
    </source>
</evidence>
<organism evidence="2 3">
    <name type="scientific">Nephila pilipes</name>
    <name type="common">Giant wood spider</name>
    <name type="synonym">Nephila maculata</name>
    <dbReference type="NCBI Taxonomy" id="299642"/>
    <lineage>
        <taxon>Eukaryota</taxon>
        <taxon>Metazoa</taxon>
        <taxon>Ecdysozoa</taxon>
        <taxon>Arthropoda</taxon>
        <taxon>Chelicerata</taxon>
        <taxon>Arachnida</taxon>
        <taxon>Araneae</taxon>
        <taxon>Araneomorphae</taxon>
        <taxon>Entelegynae</taxon>
        <taxon>Araneoidea</taxon>
        <taxon>Nephilidae</taxon>
        <taxon>Nephila</taxon>
    </lineage>
</organism>
<feature type="transmembrane region" description="Helical" evidence="1">
    <location>
        <begin position="39"/>
        <end position="57"/>
    </location>
</feature>
<accession>A0A8X6U7D0</accession>
<evidence type="ECO:0000256" key="1">
    <source>
        <dbReference type="SAM" id="Phobius"/>
    </source>
</evidence>
<sequence length="81" mass="8999">MLDRDTSNQSFLKRVMAGDESSIFQCDSETKRQSGERQFFIRFFGIASVEISVAVTASNSSLPLAHFLVGVEFVVLLLPVK</sequence>
<comment type="caution">
    <text evidence="2">The sequence shown here is derived from an EMBL/GenBank/DDBJ whole genome shotgun (WGS) entry which is preliminary data.</text>
</comment>
<keyword evidence="1" id="KW-1133">Transmembrane helix</keyword>
<reference evidence="2" key="1">
    <citation type="submission" date="2020-08" db="EMBL/GenBank/DDBJ databases">
        <title>Multicomponent nature underlies the extraordinary mechanical properties of spider dragline silk.</title>
        <authorList>
            <person name="Kono N."/>
            <person name="Nakamura H."/>
            <person name="Mori M."/>
            <person name="Yoshida Y."/>
            <person name="Ohtoshi R."/>
            <person name="Malay A.D."/>
            <person name="Moran D.A.P."/>
            <person name="Tomita M."/>
            <person name="Numata K."/>
            <person name="Arakawa K."/>
        </authorList>
    </citation>
    <scope>NUCLEOTIDE SEQUENCE</scope>
</reference>